<name>A0A2A6BVD9_PRIPA</name>
<proteinExistence type="predicted"/>
<keyword evidence="2" id="KW-1185">Reference proteome</keyword>
<reference evidence="2" key="1">
    <citation type="journal article" date="2008" name="Nat. Genet.">
        <title>The Pristionchus pacificus genome provides a unique perspective on nematode lifestyle and parasitism.</title>
        <authorList>
            <person name="Dieterich C."/>
            <person name="Clifton S.W."/>
            <person name="Schuster L.N."/>
            <person name="Chinwalla A."/>
            <person name="Delehaunty K."/>
            <person name="Dinkelacker I."/>
            <person name="Fulton L."/>
            <person name="Fulton R."/>
            <person name="Godfrey J."/>
            <person name="Minx P."/>
            <person name="Mitreva M."/>
            <person name="Roeseler W."/>
            <person name="Tian H."/>
            <person name="Witte H."/>
            <person name="Yang S.P."/>
            <person name="Wilson R.K."/>
            <person name="Sommer R.J."/>
        </authorList>
    </citation>
    <scope>NUCLEOTIDE SEQUENCE [LARGE SCALE GENOMIC DNA]</scope>
    <source>
        <strain evidence="2">PS312</strain>
    </source>
</reference>
<dbReference type="Proteomes" id="UP000005239">
    <property type="component" value="Unassembled WGS sequence"/>
</dbReference>
<sequence>MNYIGVIAIKFWFGHHTFVKLAFLEPRNRAKADIDVTSSGANGRSKTKFNMPTVFSTFKNPENQKLFLRYYLFFLQQSV</sequence>
<gene>
    <name evidence="1" type="primary">WBGene00281675</name>
</gene>
<accession>A0A2A6BVD9</accession>
<organism evidence="1 2">
    <name type="scientific">Pristionchus pacificus</name>
    <name type="common">Parasitic nematode worm</name>
    <dbReference type="NCBI Taxonomy" id="54126"/>
    <lineage>
        <taxon>Eukaryota</taxon>
        <taxon>Metazoa</taxon>
        <taxon>Ecdysozoa</taxon>
        <taxon>Nematoda</taxon>
        <taxon>Chromadorea</taxon>
        <taxon>Rhabditida</taxon>
        <taxon>Rhabditina</taxon>
        <taxon>Diplogasteromorpha</taxon>
        <taxon>Diplogasteroidea</taxon>
        <taxon>Neodiplogasteridae</taxon>
        <taxon>Pristionchus</taxon>
    </lineage>
</organism>
<dbReference type="AlphaFoldDB" id="A0A2A6BVD9"/>
<accession>A0A8R1Z5L4</accession>
<evidence type="ECO:0000313" key="2">
    <source>
        <dbReference type="Proteomes" id="UP000005239"/>
    </source>
</evidence>
<reference evidence="1" key="2">
    <citation type="submission" date="2022-06" db="UniProtKB">
        <authorList>
            <consortium name="EnsemblMetazoa"/>
        </authorList>
    </citation>
    <scope>IDENTIFICATION</scope>
    <source>
        <strain evidence="1">PS312</strain>
    </source>
</reference>
<evidence type="ECO:0000313" key="1">
    <source>
        <dbReference type="EnsemblMetazoa" id="PPA43306.1"/>
    </source>
</evidence>
<dbReference type="EnsemblMetazoa" id="PPA43306.1">
    <property type="protein sequence ID" value="PPA43306.1"/>
    <property type="gene ID" value="WBGene00281675"/>
</dbReference>
<protein>
    <submittedName>
        <fullName evidence="1">Uncharacterized protein</fullName>
    </submittedName>
</protein>